<dbReference type="Proteomes" id="UP000005408">
    <property type="component" value="Unassembled WGS sequence"/>
</dbReference>
<protein>
    <submittedName>
        <fullName evidence="2">Uncharacterized protein</fullName>
    </submittedName>
</protein>
<evidence type="ECO:0000313" key="3">
    <source>
        <dbReference type="Proteomes" id="UP000005408"/>
    </source>
</evidence>
<sequence>MSVRFVFTALVLLLCCADFMQAKSVKPHHGHGHDIKPRDLIPEHGWKMLEKNIYEKGLKKLTEMFLKLKTTDSGSHLKEIESALKTLAMARKE</sequence>
<name>A0A8W8LS49_MAGGI</name>
<evidence type="ECO:0000256" key="1">
    <source>
        <dbReference type="SAM" id="SignalP"/>
    </source>
</evidence>
<keyword evidence="3" id="KW-1185">Reference proteome</keyword>
<evidence type="ECO:0000313" key="2">
    <source>
        <dbReference type="EnsemblMetazoa" id="G29470.1:cds"/>
    </source>
</evidence>
<dbReference type="EnsemblMetazoa" id="G29470.1">
    <property type="protein sequence ID" value="G29470.1:cds"/>
    <property type="gene ID" value="G29470"/>
</dbReference>
<feature type="signal peptide" evidence="1">
    <location>
        <begin position="1"/>
        <end position="22"/>
    </location>
</feature>
<dbReference type="AlphaFoldDB" id="A0A8W8LS49"/>
<organism evidence="2 3">
    <name type="scientific">Magallana gigas</name>
    <name type="common">Pacific oyster</name>
    <name type="synonym">Crassostrea gigas</name>
    <dbReference type="NCBI Taxonomy" id="29159"/>
    <lineage>
        <taxon>Eukaryota</taxon>
        <taxon>Metazoa</taxon>
        <taxon>Spiralia</taxon>
        <taxon>Lophotrochozoa</taxon>
        <taxon>Mollusca</taxon>
        <taxon>Bivalvia</taxon>
        <taxon>Autobranchia</taxon>
        <taxon>Pteriomorphia</taxon>
        <taxon>Ostreida</taxon>
        <taxon>Ostreoidea</taxon>
        <taxon>Ostreidae</taxon>
        <taxon>Magallana</taxon>
    </lineage>
</organism>
<reference evidence="2" key="1">
    <citation type="submission" date="2022-08" db="UniProtKB">
        <authorList>
            <consortium name="EnsemblMetazoa"/>
        </authorList>
    </citation>
    <scope>IDENTIFICATION</scope>
    <source>
        <strain evidence="2">05x7-T-G4-1.051#20</strain>
    </source>
</reference>
<keyword evidence="1" id="KW-0732">Signal</keyword>
<accession>A0A8W8LS49</accession>
<proteinExistence type="predicted"/>
<feature type="chain" id="PRO_5036486783" evidence="1">
    <location>
        <begin position="23"/>
        <end position="93"/>
    </location>
</feature>